<feature type="domain" description="ABC transporter" evidence="10">
    <location>
        <begin position="335"/>
        <end position="570"/>
    </location>
</feature>
<dbReference type="PROSITE" id="PS00211">
    <property type="entry name" value="ABC_TRANSPORTER_1"/>
    <property type="match status" value="1"/>
</dbReference>
<dbReference type="InterPro" id="IPR027417">
    <property type="entry name" value="P-loop_NTPase"/>
</dbReference>
<keyword evidence="3" id="KW-1003">Cell membrane</keyword>
<feature type="transmembrane region" description="Helical" evidence="9">
    <location>
        <begin position="18"/>
        <end position="35"/>
    </location>
</feature>
<dbReference type="InterPro" id="IPR017871">
    <property type="entry name" value="ABC_transporter-like_CS"/>
</dbReference>
<dbReference type="SUPFAM" id="SSF90123">
    <property type="entry name" value="ABC transporter transmembrane region"/>
    <property type="match status" value="1"/>
</dbReference>
<dbReference type="SUPFAM" id="SSF52540">
    <property type="entry name" value="P-loop containing nucleoside triphosphate hydrolases"/>
    <property type="match status" value="1"/>
</dbReference>
<keyword evidence="2" id="KW-0813">Transport</keyword>
<dbReference type="PANTHER" id="PTHR43394:SF1">
    <property type="entry name" value="ATP-BINDING CASSETTE SUB-FAMILY B MEMBER 10, MITOCHONDRIAL"/>
    <property type="match status" value="1"/>
</dbReference>
<dbReference type="InterPro" id="IPR003439">
    <property type="entry name" value="ABC_transporter-like_ATP-bd"/>
</dbReference>
<dbReference type="PANTHER" id="PTHR43394">
    <property type="entry name" value="ATP-DEPENDENT PERMEASE MDL1, MITOCHONDRIAL"/>
    <property type="match status" value="1"/>
</dbReference>
<dbReference type="Gene3D" id="3.40.50.300">
    <property type="entry name" value="P-loop containing nucleotide triphosphate hydrolases"/>
    <property type="match status" value="1"/>
</dbReference>
<feature type="transmembrane region" description="Helical" evidence="9">
    <location>
        <begin position="55"/>
        <end position="85"/>
    </location>
</feature>
<accession>A0A3E0H038</accession>
<feature type="domain" description="ABC transmembrane type-1" evidence="11">
    <location>
        <begin position="19"/>
        <end position="301"/>
    </location>
</feature>
<evidence type="ECO:0000313" key="13">
    <source>
        <dbReference type="Proteomes" id="UP000256269"/>
    </source>
</evidence>
<dbReference type="GO" id="GO:0015421">
    <property type="term" value="F:ABC-type oligopeptide transporter activity"/>
    <property type="evidence" value="ECO:0007669"/>
    <property type="project" value="TreeGrafter"/>
</dbReference>
<evidence type="ECO:0000256" key="9">
    <source>
        <dbReference type="SAM" id="Phobius"/>
    </source>
</evidence>
<sequence length="577" mass="61591">MELTALLRGPLRGHRGRLALLVVLQLLQASALLYLPTLNADIINNGVLTGDTGHIVRVGAVMVAVTVLQVVCLAGAVRLGAYIALSVGRDLRELTFTRVLDLSATELARLGTPSLITRSVNDVQQIQTFLLTGLTMLVAAPVMGVGGVLLALGQDVPLALLLLVMVPLIGVLMLAIVRRLRPLQRVVQRCADTMNRVLREQVGGVRVIRAFNRDGYERQRFAAVNEELTGIGVRSGRLSTMMLPLAATVTNLFCVPVVWLGAYRVDAGQMQIGALTAFLGYLSLILVGIISATFALMSLPRAEASAERVAEVLRTRTSLTPPAEPVTVLPRPGHLELRDVEYRLPGAEEPMLRGVDLVARPGETTAVVGSTGSGKSTLLALVARLADVAAGQVLVGGVDVRELDRSALSRAVALVPQQAWLFAGTVASNLRFGRPDAADAELWRALETAQARDFVEAMDRGLDSEVTQGGGNFSGGQRQRLAIARALVARPGIYLFDDSFSALDHATEMRLRAALATEIAEATVVTVSQRVAAIRHAERIVVLEAGVVAGVGTHDELLADNAVYREIVQSQLTEELA</sequence>
<evidence type="ECO:0000256" key="1">
    <source>
        <dbReference type="ARBA" id="ARBA00004651"/>
    </source>
</evidence>
<dbReference type="InterPro" id="IPR011527">
    <property type="entry name" value="ABC1_TM_dom"/>
</dbReference>
<dbReference type="InterPro" id="IPR039421">
    <property type="entry name" value="Type_1_exporter"/>
</dbReference>
<evidence type="ECO:0000256" key="7">
    <source>
        <dbReference type="ARBA" id="ARBA00022989"/>
    </source>
</evidence>
<evidence type="ECO:0000256" key="5">
    <source>
        <dbReference type="ARBA" id="ARBA00022741"/>
    </source>
</evidence>
<evidence type="ECO:0000259" key="11">
    <source>
        <dbReference type="PROSITE" id="PS50929"/>
    </source>
</evidence>
<dbReference type="Pfam" id="PF00005">
    <property type="entry name" value="ABC_tran"/>
    <property type="match status" value="1"/>
</dbReference>
<dbReference type="RefSeq" id="WP_116179758.1">
    <property type="nucleotide sequence ID" value="NZ_CP144375.1"/>
</dbReference>
<feature type="transmembrane region" description="Helical" evidence="9">
    <location>
        <begin position="274"/>
        <end position="299"/>
    </location>
</feature>
<evidence type="ECO:0000256" key="8">
    <source>
        <dbReference type="ARBA" id="ARBA00023136"/>
    </source>
</evidence>
<proteinExistence type="predicted"/>
<evidence type="ECO:0000256" key="6">
    <source>
        <dbReference type="ARBA" id="ARBA00022840"/>
    </source>
</evidence>
<dbReference type="EMBL" id="QUNO01000017">
    <property type="protein sequence ID" value="REH35682.1"/>
    <property type="molecule type" value="Genomic_DNA"/>
</dbReference>
<keyword evidence="8 9" id="KW-0472">Membrane</keyword>
<feature type="transmembrane region" description="Helical" evidence="9">
    <location>
        <begin position="128"/>
        <end position="152"/>
    </location>
</feature>
<dbReference type="InterPro" id="IPR036640">
    <property type="entry name" value="ABC1_TM_sf"/>
</dbReference>
<evidence type="ECO:0000259" key="10">
    <source>
        <dbReference type="PROSITE" id="PS50893"/>
    </source>
</evidence>
<dbReference type="CDD" id="cd18548">
    <property type="entry name" value="ABC_6TM_Tm287_like"/>
    <property type="match status" value="1"/>
</dbReference>
<dbReference type="PROSITE" id="PS50893">
    <property type="entry name" value="ABC_TRANSPORTER_2"/>
    <property type="match status" value="1"/>
</dbReference>
<feature type="transmembrane region" description="Helical" evidence="9">
    <location>
        <begin position="158"/>
        <end position="177"/>
    </location>
</feature>
<comment type="subcellular location">
    <subcellularLocation>
        <location evidence="1">Cell membrane</location>
        <topology evidence="1">Multi-pass membrane protein</topology>
    </subcellularLocation>
</comment>
<dbReference type="AlphaFoldDB" id="A0A3E0H038"/>
<evidence type="ECO:0000256" key="2">
    <source>
        <dbReference type="ARBA" id="ARBA00022448"/>
    </source>
</evidence>
<protein>
    <submittedName>
        <fullName evidence="12">ATP-binding cassette subfamily B protein</fullName>
    </submittedName>
</protein>
<dbReference type="Gene3D" id="1.20.1560.10">
    <property type="entry name" value="ABC transporter type 1, transmembrane domain"/>
    <property type="match status" value="1"/>
</dbReference>
<dbReference type="FunFam" id="3.40.50.300:FF:000854">
    <property type="entry name" value="Multidrug ABC transporter ATP-binding protein"/>
    <property type="match status" value="1"/>
</dbReference>
<keyword evidence="13" id="KW-1185">Reference proteome</keyword>
<keyword evidence="5" id="KW-0547">Nucleotide-binding</keyword>
<comment type="caution">
    <text evidence="12">The sequence shown here is derived from an EMBL/GenBank/DDBJ whole genome shotgun (WGS) entry which is preliminary data.</text>
</comment>
<evidence type="ECO:0000313" key="12">
    <source>
        <dbReference type="EMBL" id="REH35682.1"/>
    </source>
</evidence>
<dbReference type="Proteomes" id="UP000256269">
    <property type="component" value="Unassembled WGS sequence"/>
</dbReference>
<dbReference type="PROSITE" id="PS50929">
    <property type="entry name" value="ABC_TM1F"/>
    <property type="match status" value="1"/>
</dbReference>
<dbReference type="GO" id="GO:0005524">
    <property type="term" value="F:ATP binding"/>
    <property type="evidence" value="ECO:0007669"/>
    <property type="project" value="UniProtKB-KW"/>
</dbReference>
<keyword evidence="6 12" id="KW-0067">ATP-binding</keyword>
<gene>
    <name evidence="12" type="ORF">BCF44_11770</name>
</gene>
<reference evidence="12 13" key="1">
    <citation type="submission" date="2018-08" db="EMBL/GenBank/DDBJ databases">
        <title>Genomic Encyclopedia of Archaeal and Bacterial Type Strains, Phase II (KMG-II): from individual species to whole genera.</title>
        <authorList>
            <person name="Goeker M."/>
        </authorList>
    </citation>
    <scope>NUCLEOTIDE SEQUENCE [LARGE SCALE GENOMIC DNA]</scope>
    <source>
        <strain evidence="12 13">DSM 45791</strain>
    </source>
</reference>
<dbReference type="SMART" id="SM00382">
    <property type="entry name" value="AAA"/>
    <property type="match status" value="1"/>
</dbReference>
<organism evidence="12 13">
    <name type="scientific">Kutzneria buriramensis</name>
    <dbReference type="NCBI Taxonomy" id="1045776"/>
    <lineage>
        <taxon>Bacteria</taxon>
        <taxon>Bacillati</taxon>
        <taxon>Actinomycetota</taxon>
        <taxon>Actinomycetes</taxon>
        <taxon>Pseudonocardiales</taxon>
        <taxon>Pseudonocardiaceae</taxon>
        <taxon>Kutzneria</taxon>
    </lineage>
</organism>
<evidence type="ECO:0000256" key="3">
    <source>
        <dbReference type="ARBA" id="ARBA00022475"/>
    </source>
</evidence>
<name>A0A3E0H038_9PSEU</name>
<keyword evidence="7 9" id="KW-1133">Transmembrane helix</keyword>
<dbReference type="OrthoDB" id="9806127at2"/>
<dbReference type="Pfam" id="PF00664">
    <property type="entry name" value="ABC_membrane"/>
    <property type="match status" value="1"/>
</dbReference>
<dbReference type="GO" id="GO:0016887">
    <property type="term" value="F:ATP hydrolysis activity"/>
    <property type="evidence" value="ECO:0007669"/>
    <property type="project" value="InterPro"/>
</dbReference>
<feature type="transmembrane region" description="Helical" evidence="9">
    <location>
        <begin position="242"/>
        <end position="262"/>
    </location>
</feature>
<evidence type="ECO:0000256" key="4">
    <source>
        <dbReference type="ARBA" id="ARBA00022692"/>
    </source>
</evidence>
<keyword evidence="4 9" id="KW-0812">Transmembrane</keyword>
<dbReference type="GO" id="GO:0005886">
    <property type="term" value="C:plasma membrane"/>
    <property type="evidence" value="ECO:0007669"/>
    <property type="project" value="UniProtKB-SubCell"/>
</dbReference>
<dbReference type="InterPro" id="IPR003593">
    <property type="entry name" value="AAA+_ATPase"/>
</dbReference>